<gene>
    <name evidence="1" type="ORF">HCJ59_15025</name>
</gene>
<dbReference type="Proteomes" id="UP000587800">
    <property type="component" value="Unassembled WGS sequence"/>
</dbReference>
<dbReference type="RefSeq" id="WP_185349385.1">
    <property type="nucleotide sequence ID" value="NZ_JAASTV010000039.1"/>
</dbReference>
<evidence type="ECO:0000313" key="1">
    <source>
        <dbReference type="EMBL" id="MBC1511191.1"/>
    </source>
</evidence>
<comment type="caution">
    <text evidence="1">The sequence shown here is derived from an EMBL/GenBank/DDBJ whole genome shotgun (WGS) entry which is preliminary data.</text>
</comment>
<protein>
    <submittedName>
        <fullName evidence="1">Uncharacterized protein</fullName>
    </submittedName>
</protein>
<reference evidence="1 2" key="1">
    <citation type="submission" date="2020-03" db="EMBL/GenBank/DDBJ databases">
        <title>Soil Listeria distribution.</title>
        <authorList>
            <person name="Liao J."/>
            <person name="Wiedmann M."/>
        </authorList>
    </citation>
    <scope>NUCLEOTIDE SEQUENCE [LARGE SCALE GENOMIC DNA]</scope>
    <source>
        <strain evidence="1 2">FSL L7-1515</strain>
    </source>
</reference>
<name>A0ABR6T054_9LIST</name>
<accession>A0ABR6T054</accession>
<proteinExistence type="predicted"/>
<keyword evidence="2" id="KW-1185">Reference proteome</keyword>
<sequence length="48" mass="5553">MYIERKTKDDLSGNSSHQQPIQNGLIALVYCIFFLKATKPKLKEIDEK</sequence>
<organism evidence="1 2">
    <name type="scientific">Listeria immobilis</name>
    <dbReference type="NCBI Taxonomy" id="2713502"/>
    <lineage>
        <taxon>Bacteria</taxon>
        <taxon>Bacillati</taxon>
        <taxon>Bacillota</taxon>
        <taxon>Bacilli</taxon>
        <taxon>Bacillales</taxon>
        <taxon>Listeriaceae</taxon>
        <taxon>Listeria</taxon>
    </lineage>
</organism>
<dbReference type="EMBL" id="JAASUB010000025">
    <property type="protein sequence ID" value="MBC1511191.1"/>
    <property type="molecule type" value="Genomic_DNA"/>
</dbReference>
<evidence type="ECO:0000313" key="2">
    <source>
        <dbReference type="Proteomes" id="UP000587800"/>
    </source>
</evidence>